<dbReference type="CDD" id="cd19481">
    <property type="entry name" value="RecA-like_protease"/>
    <property type="match status" value="1"/>
</dbReference>
<dbReference type="SUPFAM" id="SSF144232">
    <property type="entry name" value="HIT/MYND zinc finger-like"/>
    <property type="match status" value="1"/>
</dbReference>
<dbReference type="GO" id="GO:0005524">
    <property type="term" value="F:ATP binding"/>
    <property type="evidence" value="ECO:0007669"/>
    <property type="project" value="InterPro"/>
</dbReference>
<dbReference type="PANTHER" id="PTHR46411">
    <property type="entry name" value="FAMILY ATPASE, PUTATIVE-RELATED"/>
    <property type="match status" value="1"/>
</dbReference>
<evidence type="ECO:0000313" key="8">
    <source>
        <dbReference type="Proteomes" id="UP000567885"/>
    </source>
</evidence>
<gene>
    <name evidence="7" type="ORF">FHETE_9966</name>
</gene>
<dbReference type="Gene3D" id="6.10.250.3110">
    <property type="match status" value="1"/>
</dbReference>
<keyword evidence="2" id="KW-0863">Zinc-finger</keyword>
<feature type="compositionally biased region" description="Polar residues" evidence="5">
    <location>
        <begin position="32"/>
        <end position="41"/>
    </location>
</feature>
<dbReference type="OrthoDB" id="10042665at2759"/>
<dbReference type="InterPro" id="IPR003959">
    <property type="entry name" value="ATPase_AAA_core"/>
</dbReference>
<dbReference type="FunFam" id="1.10.418.40:FF:000005">
    <property type="entry name" value="Autophagy protein Apg6, putative"/>
    <property type="match status" value="1"/>
</dbReference>
<feature type="compositionally biased region" description="Polar residues" evidence="5">
    <location>
        <begin position="81"/>
        <end position="99"/>
    </location>
</feature>
<feature type="coiled-coil region" evidence="4">
    <location>
        <begin position="152"/>
        <end position="251"/>
    </location>
</feature>
<dbReference type="InterPro" id="IPR056599">
    <property type="entry name" value="AAA_lid_fung"/>
</dbReference>
<evidence type="ECO:0000256" key="2">
    <source>
        <dbReference type="ARBA" id="ARBA00022771"/>
    </source>
</evidence>
<evidence type="ECO:0000313" key="7">
    <source>
        <dbReference type="EMBL" id="KAF5658312.1"/>
    </source>
</evidence>
<protein>
    <submittedName>
        <fullName evidence="7">AAA family ATPase</fullName>
    </submittedName>
</protein>
<dbReference type="PANTHER" id="PTHR46411:SF2">
    <property type="entry name" value="AAA+ ATPASE DOMAIN-CONTAINING PROTEIN"/>
    <property type="match status" value="1"/>
</dbReference>
<dbReference type="EMBL" id="JAAGWQ010000244">
    <property type="protein sequence ID" value="KAF5658312.1"/>
    <property type="molecule type" value="Genomic_DNA"/>
</dbReference>
<evidence type="ECO:0000256" key="1">
    <source>
        <dbReference type="ARBA" id="ARBA00022723"/>
    </source>
</evidence>
<dbReference type="Proteomes" id="UP000567885">
    <property type="component" value="Unassembled WGS sequence"/>
</dbReference>
<comment type="caution">
    <text evidence="7">The sequence shown here is derived from an EMBL/GenBank/DDBJ whole genome shotgun (WGS) entry which is preliminary data.</text>
</comment>
<evidence type="ECO:0000256" key="4">
    <source>
        <dbReference type="SAM" id="Coils"/>
    </source>
</evidence>
<keyword evidence="8" id="KW-1185">Reference proteome</keyword>
<dbReference type="Pfam" id="PF01753">
    <property type="entry name" value="zf-MYND"/>
    <property type="match status" value="1"/>
</dbReference>
<evidence type="ECO:0000256" key="3">
    <source>
        <dbReference type="ARBA" id="ARBA00022833"/>
    </source>
</evidence>
<dbReference type="Pfam" id="PF04111">
    <property type="entry name" value="APG6"/>
    <property type="match status" value="1"/>
</dbReference>
<dbReference type="InterPro" id="IPR003593">
    <property type="entry name" value="AAA+_ATPase"/>
</dbReference>
<dbReference type="Pfam" id="PF23232">
    <property type="entry name" value="AAA_lid_13"/>
    <property type="match status" value="1"/>
</dbReference>
<accession>A0A8H5SWZ9</accession>
<dbReference type="GO" id="GO:0008270">
    <property type="term" value="F:zinc ion binding"/>
    <property type="evidence" value="ECO:0007669"/>
    <property type="project" value="UniProtKB-KW"/>
</dbReference>
<dbReference type="InterPro" id="IPR054289">
    <property type="entry name" value="DUF7025"/>
</dbReference>
<reference evidence="7 8" key="1">
    <citation type="submission" date="2020-05" db="EMBL/GenBank/DDBJ databases">
        <title>Identification and distribution of gene clusters putatively required for synthesis of sphingolipid metabolism inhibitors in phylogenetically diverse species of the filamentous fungus Fusarium.</title>
        <authorList>
            <person name="Kim H.-S."/>
            <person name="Busman M."/>
            <person name="Brown D.W."/>
            <person name="Divon H."/>
            <person name="Uhlig S."/>
            <person name="Proctor R.H."/>
        </authorList>
    </citation>
    <scope>NUCLEOTIDE SEQUENCE [LARGE SCALE GENOMIC DNA]</scope>
    <source>
        <strain evidence="7 8">NRRL 20693</strain>
    </source>
</reference>
<name>A0A8H5SWZ9_FUSHE</name>
<sequence>MNCQKCRQPLRLDGSLEDLNPAAYDVLVSSTSPQTLKKSSVPNPPIAQPQEQARKSLYDRVSRNAGPPTFKRNHGGHPRDSSMSFVLLSESQMTQTNHSPDPPPAPTALRRASSSRSNTDKPDAPVGNEMDRINRLFEILSARSDIDHPICVECTEMLVEGLQKKLEVASRERDAYVKHLKETKANKPSEQDMKAQEEALRKAELDRAAAMEELKKLELDKTSLDEELVALEEESRQLDKEEEKFWRERNEFATKMAEFQAERDSINAKYSNDSQLLEKLQRSNVYNDTFCISHDGSFATINGLRLGRLSNKPVDWPEINAAWGHALLLLVTVADKLAYRFDGYDPQPMGSTSRIIRYEVPSPSSSRLGSRAVNAPPKKHVLELYSSGDMPLGLTFMHRRFDNAMVGFLELVRQLGAFVHRQTDATGSPLSLPYKIDGDKIGDVSIKLGIAQDDGWTKACKLTLTCYAPEYTPGDSADAFYCSHECQAEDWPNHKKDCNNLKRRKSLVRAVKLLKATFIAYREVMFDLHVTKIKPCSRALVVTHDRKRRGWPARFPGHLISNSEHKEAVLVKSMSWDSLSLLGPMTRTLLAGIVSDMKTLVLRVQNRPYPVEMTPPDPSMFFDGRKSNIHTIVTATLKTSGEEWVIDITARQFGMQDALLPLQNYMTKNSCIDIKDPKPYDHTETSQQDKFLTMLPPAWFNPEPSKDVVREKGYREHFAAFVREHVDSSLLQGSDAEFADKIDNIVEGCIGYIGLTLIMEPVQIHHVQSFDDDDTSSMASFEDVPVRHRPRNRRTMSPRPRQDILKVDGKVPDVIHVVKYIGWRDNVVERRQSTQPFEKIPPYGSYSGVNPAKGEDSIDIEKPVLEIVTRVLPKGLPSSRPLLPPPGSSRHQDDRPITEAFEHVDYRYDGPLPDEDLDRETAGPEVTKPVMVVHSEHLINALKAVVVYYPYINFDGKPVKINAPYRVLYHHRQELAQYKHLQPSTHSPEYAATTAEHIDVLLKFLDENLGHAIRREEERHQLATPKATFDLFWLLLKPGEVFYAKRHDIWTPYVISSVTVGQGSSNPYDAYRIRCWMLESNGTKVNRYMSSFRLSQWLGEQAIGSLSVIPAAFWPEDLEAQGGMTMREKNIALGKLYWELLKRPTYMDYEGHLVNSGASNRQCRGPTGFMCGRVICDASGFDTFYNQGPDVIRGGRYDRVPRYNETAPPARDHLPRNLPRCGCDACMDDRSGQSAESPYSGFEDLDPTQDSPPDNDIFYLVSSKTIPGFVLGERRWGHLSVANLKQVETDKEAFKYLVLDDEIKMTVKALIGKFATNLGEGKVAPWGNDFVKNKGEGRIFLLHGAPGVGKTCTAECIAELTNRPLISLTSGDLSVDSYTVESNLSYFLELGQRYGALVLLDEADIYLERRRSKDIMRNGLVSVFLRALEYYRGVLFLTTNRVQSFDSAFLSRIHVALHYKSLSHEDRERIWTYTFDRLVNDSNNRIHVSGAAREFVWNSQEVRSLRWNGREIRNAMQTALALAENEAEEEHMERITISEKHLRAVVKMSRGFRDYIKTAVPVEGFEDTLDDSDDNLEY</sequence>
<dbReference type="Gene3D" id="1.10.418.40">
    <property type="entry name" value="Autophagy protein 6/Beclin 1"/>
    <property type="match status" value="1"/>
</dbReference>
<dbReference type="InterPro" id="IPR038274">
    <property type="entry name" value="Atg6/Beclin_C_sf"/>
</dbReference>
<dbReference type="InterPro" id="IPR027417">
    <property type="entry name" value="P-loop_NTPase"/>
</dbReference>
<dbReference type="Pfam" id="PF22942">
    <property type="entry name" value="DUF7025"/>
    <property type="match status" value="1"/>
</dbReference>
<proteinExistence type="predicted"/>
<evidence type="ECO:0000259" key="6">
    <source>
        <dbReference type="SMART" id="SM00382"/>
    </source>
</evidence>
<keyword evidence="1" id="KW-0479">Metal-binding</keyword>
<organism evidence="7 8">
    <name type="scientific">Fusarium heterosporum</name>
    <dbReference type="NCBI Taxonomy" id="42747"/>
    <lineage>
        <taxon>Eukaryota</taxon>
        <taxon>Fungi</taxon>
        <taxon>Dikarya</taxon>
        <taxon>Ascomycota</taxon>
        <taxon>Pezizomycotina</taxon>
        <taxon>Sordariomycetes</taxon>
        <taxon>Hypocreomycetidae</taxon>
        <taxon>Hypocreales</taxon>
        <taxon>Nectriaceae</taxon>
        <taxon>Fusarium</taxon>
        <taxon>Fusarium heterosporum species complex</taxon>
    </lineage>
</organism>
<dbReference type="Pfam" id="PF17675">
    <property type="entry name" value="APG6_N"/>
    <property type="match status" value="1"/>
</dbReference>
<dbReference type="Pfam" id="PF00004">
    <property type="entry name" value="AAA"/>
    <property type="match status" value="1"/>
</dbReference>
<dbReference type="SUPFAM" id="SSF52540">
    <property type="entry name" value="P-loop containing nucleoside triphosphate hydrolases"/>
    <property type="match status" value="1"/>
</dbReference>
<feature type="domain" description="AAA+ ATPase" evidence="6">
    <location>
        <begin position="1336"/>
        <end position="1462"/>
    </location>
</feature>
<feature type="compositionally biased region" description="Basic and acidic residues" evidence="5">
    <location>
        <begin position="118"/>
        <end position="129"/>
    </location>
</feature>
<keyword evidence="3" id="KW-0862">Zinc</keyword>
<feature type="region of interest" description="Disordered" evidence="5">
    <location>
        <begin position="32"/>
        <end position="129"/>
    </location>
</feature>
<dbReference type="InterPro" id="IPR041691">
    <property type="entry name" value="Atg6/beclin_CC"/>
</dbReference>
<keyword evidence="4" id="KW-0175">Coiled coil</keyword>
<evidence type="ECO:0000256" key="5">
    <source>
        <dbReference type="SAM" id="MobiDB-lite"/>
    </source>
</evidence>
<dbReference type="Gene3D" id="3.40.50.300">
    <property type="entry name" value="P-loop containing nucleotide triphosphate hydrolases"/>
    <property type="match status" value="1"/>
</dbReference>
<feature type="region of interest" description="Disordered" evidence="5">
    <location>
        <begin position="1232"/>
        <end position="1251"/>
    </location>
</feature>
<dbReference type="SMART" id="SM00382">
    <property type="entry name" value="AAA"/>
    <property type="match status" value="1"/>
</dbReference>
<feature type="compositionally biased region" description="Basic and acidic residues" evidence="5">
    <location>
        <begin position="52"/>
        <end position="62"/>
    </location>
</feature>
<dbReference type="GO" id="GO:0016887">
    <property type="term" value="F:ATP hydrolysis activity"/>
    <property type="evidence" value="ECO:0007669"/>
    <property type="project" value="InterPro"/>
</dbReference>
<dbReference type="InterPro" id="IPR002893">
    <property type="entry name" value="Znf_MYND"/>
</dbReference>
<dbReference type="InterPro" id="IPR040455">
    <property type="entry name" value="Atg6_BARA"/>
</dbReference>